<dbReference type="Proteomes" id="UP000027195">
    <property type="component" value="Unassembled WGS sequence"/>
</dbReference>
<dbReference type="HOGENOM" id="CLU_014627_0_0_1"/>
<dbReference type="PANTHER" id="PTHR43037:SF4">
    <property type="entry name" value="PEPTIDASE S9 PROLYL OLIGOPEPTIDASE CATALYTIC DOMAIN-CONTAINING PROTEIN"/>
    <property type="match status" value="1"/>
</dbReference>
<reference evidence="4" key="1">
    <citation type="journal article" date="2014" name="Proc. Natl. Acad. Sci. U.S.A.">
        <title>Extensive sampling of basidiomycete genomes demonstrates inadequacy of the white-rot/brown-rot paradigm for wood decay fungi.</title>
        <authorList>
            <person name="Riley R."/>
            <person name="Salamov A.A."/>
            <person name="Brown D.W."/>
            <person name="Nagy L.G."/>
            <person name="Floudas D."/>
            <person name="Held B.W."/>
            <person name="Levasseur A."/>
            <person name="Lombard V."/>
            <person name="Morin E."/>
            <person name="Otillar R."/>
            <person name="Lindquist E.A."/>
            <person name="Sun H."/>
            <person name="LaButti K.M."/>
            <person name="Schmutz J."/>
            <person name="Jabbour D."/>
            <person name="Luo H."/>
            <person name="Baker S.E."/>
            <person name="Pisabarro A.G."/>
            <person name="Walton J.D."/>
            <person name="Blanchette R.A."/>
            <person name="Henrissat B."/>
            <person name="Martin F."/>
            <person name="Cullen D."/>
            <person name="Hibbett D.S."/>
            <person name="Grigoriev I.V."/>
        </authorList>
    </citation>
    <scope>NUCLEOTIDE SEQUENCE [LARGE SCALE GENOMIC DNA]</scope>
    <source>
        <strain evidence="4">FD-172 SS1</strain>
    </source>
</reference>
<organism evidence="3 4">
    <name type="scientific">Botryobasidium botryosum (strain FD-172 SS1)</name>
    <dbReference type="NCBI Taxonomy" id="930990"/>
    <lineage>
        <taxon>Eukaryota</taxon>
        <taxon>Fungi</taxon>
        <taxon>Dikarya</taxon>
        <taxon>Basidiomycota</taxon>
        <taxon>Agaricomycotina</taxon>
        <taxon>Agaricomycetes</taxon>
        <taxon>Cantharellales</taxon>
        <taxon>Botryobasidiaceae</taxon>
        <taxon>Botryobasidium</taxon>
    </lineage>
</organism>
<dbReference type="PANTHER" id="PTHR43037">
    <property type="entry name" value="UNNAMED PRODUCT-RELATED"/>
    <property type="match status" value="1"/>
</dbReference>
<name>A0A067LSI7_BOTB1</name>
<dbReference type="GO" id="GO:0006508">
    <property type="term" value="P:proteolysis"/>
    <property type="evidence" value="ECO:0007669"/>
    <property type="project" value="InterPro"/>
</dbReference>
<dbReference type="GO" id="GO:0008236">
    <property type="term" value="F:serine-type peptidase activity"/>
    <property type="evidence" value="ECO:0007669"/>
    <property type="project" value="InterPro"/>
</dbReference>
<evidence type="ECO:0000313" key="3">
    <source>
        <dbReference type="EMBL" id="KDQ06009.1"/>
    </source>
</evidence>
<evidence type="ECO:0000256" key="1">
    <source>
        <dbReference type="ARBA" id="ARBA00022729"/>
    </source>
</evidence>
<proteinExistence type="predicted"/>
<dbReference type="InterPro" id="IPR029058">
    <property type="entry name" value="AB_hydrolase_fold"/>
</dbReference>
<dbReference type="EMBL" id="KL198163">
    <property type="protein sequence ID" value="KDQ06009.1"/>
    <property type="molecule type" value="Genomic_DNA"/>
</dbReference>
<protein>
    <recommendedName>
        <fullName evidence="2">Peptidase S9 prolyl oligopeptidase catalytic domain-containing protein</fullName>
    </recommendedName>
</protein>
<dbReference type="STRING" id="930990.A0A067LSI7"/>
<accession>A0A067LSI7</accession>
<evidence type="ECO:0000259" key="2">
    <source>
        <dbReference type="Pfam" id="PF00326"/>
    </source>
</evidence>
<evidence type="ECO:0000313" key="4">
    <source>
        <dbReference type="Proteomes" id="UP000027195"/>
    </source>
</evidence>
<gene>
    <name evidence="3" type="ORF">BOTBODRAFT_60799</name>
</gene>
<dbReference type="Gene3D" id="3.40.50.1820">
    <property type="entry name" value="alpha/beta hydrolase"/>
    <property type="match status" value="1"/>
</dbReference>
<dbReference type="InterPro" id="IPR001375">
    <property type="entry name" value="Peptidase_S9_cat"/>
</dbReference>
<keyword evidence="4" id="KW-1185">Reference proteome</keyword>
<dbReference type="InParanoid" id="A0A067LSI7"/>
<dbReference type="OrthoDB" id="449091at2759"/>
<dbReference type="SUPFAM" id="SSF53474">
    <property type="entry name" value="alpha/beta-Hydrolases"/>
    <property type="match status" value="1"/>
</dbReference>
<keyword evidence="1" id="KW-0732">Signal</keyword>
<sequence>MVHAGQSIFQVSDGWQISISQDYDFLGPFPQSAREQHYLSPSFPIDIRIPYIHEKDAVFPSSLAENGFVGWSTQSSQNAGTYELVYPDVPWALLRSTQGWAGLQHHSLIHTTLTITPPDEPTLLPHSVLISLLQGSFFTVLPRDAKDVPIQWYTGNIYGHPSQPQSIPLSVDLSTSQPTILDLFISADYEIRLFGDPTVAGGRPEPISRLKLDAQLEMRDDVALGDSFILPDFMDGWALGDAVGIPLTSRASWVDVLGVECNDCEGAELRLQEPFRLAPYQTRMLPLRLSQERPLPKDVTLLHFTLRLSTPEKIRAHLPIRHHPHWSSFGPNDHIALKQTYFTPSPSMSLLLPPLSAGLGQTPPLLATHGAGVSIEEPFWSNAIPRQQHSWVVLPSGGTEWGYDWRGPSAADALNAVEALREREAIGKGIVVTGHSNGGQGAFYLASRFPDLFRAAIPATSYLSASLYVPTTYAHGVHFTDPVLGGILSASLVGGDNDVFLGNLARSRVRVIHGNSDENIPAWHSREAVSIVKSWDNNADISLTGIPERPHWWDEYFKEPLVSGIIHNLLQSPEATTSPAQFTLTVMWPNESGPMGGWQVREVETPGRLARISVKGDTIKTSNVWSFSVRLDRIHSWPKLVIDGVEVQFQHEPSSSDDAWFSKDNHDGGWKSCAPYSPRPAGPLSRILVSQHPITLIVPASNLSLLSLATRLAHGLYNYLRVDTRIVTDIEALDELQGTAPLSGNVIVFDGGHNNAYSHKVFSGDFRAFAFNAATGSFELRGRAFSDPGTGILFMHDSHLIIHATDLEGYERALRLFPLRTGVPNPEWLVAGKAIDTRGWGGILGAGFWDRKGYWSESMSWLA</sequence>
<dbReference type="AlphaFoldDB" id="A0A067LSI7"/>
<dbReference type="InterPro" id="IPR050955">
    <property type="entry name" value="Plant_Biomass_Hydrol_Est"/>
</dbReference>
<feature type="domain" description="Peptidase S9 prolyl oligopeptidase catalytic" evidence="2">
    <location>
        <begin position="403"/>
        <end position="551"/>
    </location>
</feature>
<dbReference type="Pfam" id="PF00326">
    <property type="entry name" value="Peptidase_S9"/>
    <property type="match status" value="1"/>
</dbReference>